<gene>
    <name evidence="1" type="ORF">CT157_21840</name>
</gene>
<protein>
    <submittedName>
        <fullName evidence="1">Uncharacterized protein</fullName>
    </submittedName>
</protein>
<dbReference type="AlphaFoldDB" id="A0A3T0JZ36"/>
<evidence type="ECO:0000313" key="1">
    <source>
        <dbReference type="EMBL" id="AZV28542.1"/>
    </source>
</evidence>
<dbReference type="Proteomes" id="UP000282760">
    <property type="component" value="Chromosome"/>
</dbReference>
<dbReference type="EMBL" id="CP024646">
    <property type="protein sequence ID" value="AZV28542.1"/>
    <property type="molecule type" value="Genomic_DNA"/>
</dbReference>
<sequence length="302" mass="33858">MKRIALPFLTLSENTIELSEWTIGEPGQPRYPIEDIQENWDYERDLEIGVDVNVNFEQAATDLALDQSTLQMAAVLMVGTGAGTMPRVVHRACTKILNHTNKNIRLATTLVGHTLSSQLHLEVRILFEGPIGSSKPLSPALKGAKLWQSDRRILLEDGGSSRFPIELTSFTDTFQGMPEQNAPWYVVWDPSNFHADFGGNVRLYVNSDIEEVSQRFVDGDRLLLQAIVADVMTQMISAALEHDNEEDFLSGFEEGSIGQQTRVWIETAFRGQTREIIRTIRSRYPGRFHASILAAAELGNEE</sequence>
<reference evidence="1 2" key="1">
    <citation type="submission" date="2017-11" db="EMBL/GenBank/DDBJ databases">
        <title>Effect of PGPRs.</title>
        <authorList>
            <person name="Oliva R."/>
            <person name="Nong J."/>
            <person name="Roman V."/>
        </authorList>
    </citation>
    <scope>NUCLEOTIDE SEQUENCE [LARGE SCALE GENOMIC DNA]</scope>
    <source>
        <strain evidence="1">Inb918</strain>
    </source>
</reference>
<organism evidence="1 2">
    <name type="scientific">Pseudomonas syringae</name>
    <dbReference type="NCBI Taxonomy" id="317"/>
    <lineage>
        <taxon>Bacteria</taxon>
        <taxon>Pseudomonadati</taxon>
        <taxon>Pseudomonadota</taxon>
        <taxon>Gammaproteobacteria</taxon>
        <taxon>Pseudomonadales</taxon>
        <taxon>Pseudomonadaceae</taxon>
        <taxon>Pseudomonas</taxon>
    </lineage>
</organism>
<name>A0A3T0JZ36_PSESX</name>
<evidence type="ECO:0000313" key="2">
    <source>
        <dbReference type="Proteomes" id="UP000282760"/>
    </source>
</evidence>
<accession>A0A3T0JZ36</accession>
<proteinExistence type="predicted"/>